<feature type="domain" description="Cathepsin propeptide inhibitor" evidence="2">
    <location>
        <begin position="155"/>
        <end position="212"/>
    </location>
</feature>
<feature type="compositionally biased region" description="Gly residues" evidence="1">
    <location>
        <begin position="1"/>
        <end position="12"/>
    </location>
</feature>
<feature type="region of interest" description="Disordered" evidence="1">
    <location>
        <begin position="1"/>
        <end position="26"/>
    </location>
</feature>
<dbReference type="Gramene" id="TVU17523">
    <property type="protein sequence ID" value="TVU17523"/>
    <property type="gene ID" value="EJB05_33565"/>
</dbReference>
<dbReference type="InterPro" id="IPR038765">
    <property type="entry name" value="Papain-like_cys_pep_sf"/>
</dbReference>
<evidence type="ECO:0000259" key="2">
    <source>
        <dbReference type="SMART" id="SM00848"/>
    </source>
</evidence>
<evidence type="ECO:0000256" key="1">
    <source>
        <dbReference type="SAM" id="MobiDB-lite"/>
    </source>
</evidence>
<dbReference type="InterPro" id="IPR013201">
    <property type="entry name" value="Prot_inhib_I29"/>
</dbReference>
<proteinExistence type="predicted"/>
<evidence type="ECO:0000313" key="3">
    <source>
        <dbReference type="EMBL" id="TVU17523.1"/>
    </source>
</evidence>
<feature type="non-terminal residue" evidence="3">
    <location>
        <position position="244"/>
    </location>
</feature>
<dbReference type="OrthoDB" id="686934at2759"/>
<gene>
    <name evidence="3" type="ORF">EJB05_33565</name>
</gene>
<reference evidence="3 4" key="1">
    <citation type="journal article" date="2019" name="Sci. Rep.">
        <title>A high-quality genome of Eragrostis curvula grass provides insights into Poaceae evolution and supports new strategies to enhance forage quality.</title>
        <authorList>
            <person name="Carballo J."/>
            <person name="Santos B.A.C.M."/>
            <person name="Zappacosta D."/>
            <person name="Garbus I."/>
            <person name="Selva J.P."/>
            <person name="Gallo C.A."/>
            <person name="Diaz A."/>
            <person name="Albertini E."/>
            <person name="Caccamo M."/>
            <person name="Echenique V."/>
        </authorList>
    </citation>
    <scope>NUCLEOTIDE SEQUENCE [LARGE SCALE GENOMIC DNA]</scope>
    <source>
        <strain evidence="4">cv. Victoria</strain>
        <tissue evidence="3">Leaf</tissue>
    </source>
</reference>
<feature type="non-terminal residue" evidence="3">
    <location>
        <position position="1"/>
    </location>
</feature>
<dbReference type="SUPFAM" id="SSF54001">
    <property type="entry name" value="Cysteine proteinases"/>
    <property type="match status" value="1"/>
</dbReference>
<dbReference type="EMBL" id="RWGY01000029">
    <property type="protein sequence ID" value="TVU17523.1"/>
    <property type="molecule type" value="Genomic_DNA"/>
</dbReference>
<evidence type="ECO:0000313" key="4">
    <source>
        <dbReference type="Proteomes" id="UP000324897"/>
    </source>
</evidence>
<protein>
    <recommendedName>
        <fullName evidence="2">Cathepsin propeptide inhibitor domain-containing protein</fullName>
    </recommendedName>
</protein>
<dbReference type="SMART" id="SM00848">
    <property type="entry name" value="Inhibitor_I29"/>
    <property type="match status" value="1"/>
</dbReference>
<organism evidence="3 4">
    <name type="scientific">Eragrostis curvula</name>
    <name type="common">weeping love grass</name>
    <dbReference type="NCBI Taxonomy" id="38414"/>
    <lineage>
        <taxon>Eukaryota</taxon>
        <taxon>Viridiplantae</taxon>
        <taxon>Streptophyta</taxon>
        <taxon>Embryophyta</taxon>
        <taxon>Tracheophyta</taxon>
        <taxon>Spermatophyta</taxon>
        <taxon>Magnoliopsida</taxon>
        <taxon>Liliopsida</taxon>
        <taxon>Poales</taxon>
        <taxon>Poaceae</taxon>
        <taxon>PACMAD clade</taxon>
        <taxon>Chloridoideae</taxon>
        <taxon>Eragrostideae</taxon>
        <taxon>Eragrostidinae</taxon>
        <taxon>Eragrostis</taxon>
    </lineage>
</organism>
<keyword evidence="4" id="KW-1185">Reference proteome</keyword>
<dbReference type="Pfam" id="PF08246">
    <property type="entry name" value="Inhibitor_I29"/>
    <property type="match status" value="1"/>
</dbReference>
<dbReference type="Gene3D" id="1.10.287.2250">
    <property type="match status" value="1"/>
</dbReference>
<dbReference type="Proteomes" id="UP000324897">
    <property type="component" value="Chromosome 7"/>
</dbReference>
<name>A0A5J9U1E9_9POAL</name>
<accession>A0A5J9U1E9</accession>
<dbReference type="AlphaFoldDB" id="A0A5J9U1E9"/>
<sequence length="244" mass="27694">PGWPLGGNGVGVGRDQNLRVGRGPPCPPYSSATGRCYGMTLSLLTFVIRYMSEQAMHDQPVAREEMRKEVLHKKPLSEVSNREAIKKVDIKQEVGIDTRLKNNGSGFSLEDYLAEMTKVAAAQKRAREVSHKTVNEVTDMDVMTEEDEAAMKARFEDWMKEYGRTYKSEEEKARRYNIFKSFAKIADKATANARGGARFVTNHTADWTDEEFRCVYGVGIDWDDYLDDIKYFIDKKRAKTGPSN</sequence>
<comment type="caution">
    <text evidence="3">The sequence shown here is derived from an EMBL/GenBank/DDBJ whole genome shotgun (WGS) entry which is preliminary data.</text>
</comment>